<reference evidence="1 2" key="1">
    <citation type="submission" date="2023-07" db="EMBL/GenBank/DDBJ databases">
        <title>Genomic Encyclopedia of Type Strains, Phase IV (KMG-IV): sequencing the most valuable type-strain genomes for metagenomic binning, comparative biology and taxonomic classification.</title>
        <authorList>
            <person name="Goeker M."/>
        </authorList>
    </citation>
    <scope>NUCLEOTIDE SEQUENCE [LARGE SCALE GENOMIC DNA]</scope>
    <source>
        <strain evidence="1 2">DSM 18695</strain>
    </source>
</reference>
<organism evidence="1 2">
    <name type="scientific">Caulobacter ginsengisoli</name>
    <dbReference type="NCBI Taxonomy" id="400775"/>
    <lineage>
        <taxon>Bacteria</taxon>
        <taxon>Pseudomonadati</taxon>
        <taxon>Pseudomonadota</taxon>
        <taxon>Alphaproteobacteria</taxon>
        <taxon>Caulobacterales</taxon>
        <taxon>Caulobacteraceae</taxon>
        <taxon>Caulobacter</taxon>
    </lineage>
</organism>
<keyword evidence="2" id="KW-1185">Reference proteome</keyword>
<evidence type="ECO:0000313" key="2">
    <source>
        <dbReference type="Proteomes" id="UP001228905"/>
    </source>
</evidence>
<dbReference type="PANTHER" id="PTHR12993:SF11">
    <property type="entry name" value="N-ACETYLGLUCOSAMINYL-PHOSPHATIDYLINOSITOL DE-N-ACETYLASE"/>
    <property type="match status" value="1"/>
</dbReference>
<sequence>MTRILALHAHPDDIETLAAGTLALLAAAGHQVSIVTATAGECGSTQFTPEETAVIRRGEAAQAAAMIGASYDCVGLPDLGVFNDDISRRKVTEAVRAARPDLVITAAPADYHPDHEAISLLVRDACFAASAPNYRTGPAPALAAMPHLYFTDPIGGRDRAGQPVPPQFGVDIGAWLATKRAMLACHRSQTEWLAKQHAVDDPLAAMTALSAKRGRDFGVTQAEGFRQYRHEPYPKKPLLQELIGPALLKVAV</sequence>
<name>A0ABU0IVW0_9CAUL</name>
<comment type="caution">
    <text evidence="1">The sequence shown here is derived from an EMBL/GenBank/DDBJ whole genome shotgun (WGS) entry which is preliminary data.</text>
</comment>
<dbReference type="EMBL" id="JAUSVS010000007">
    <property type="protein sequence ID" value="MDQ0465510.1"/>
    <property type="molecule type" value="Genomic_DNA"/>
</dbReference>
<dbReference type="Pfam" id="PF02585">
    <property type="entry name" value="PIG-L"/>
    <property type="match status" value="1"/>
</dbReference>
<accession>A0ABU0IVW0</accession>
<dbReference type="Proteomes" id="UP001228905">
    <property type="component" value="Unassembled WGS sequence"/>
</dbReference>
<dbReference type="InterPro" id="IPR003737">
    <property type="entry name" value="GlcNAc_PI_deacetylase-related"/>
</dbReference>
<dbReference type="PANTHER" id="PTHR12993">
    <property type="entry name" value="N-ACETYLGLUCOSAMINYL-PHOSPHATIDYLINOSITOL DE-N-ACETYLASE-RELATED"/>
    <property type="match status" value="1"/>
</dbReference>
<protein>
    <submittedName>
        <fullName evidence="1">LmbE family N-acetylglucosaminyl deacetylase</fullName>
    </submittedName>
</protein>
<dbReference type="Gene3D" id="3.40.50.10320">
    <property type="entry name" value="LmbE-like"/>
    <property type="match status" value="1"/>
</dbReference>
<evidence type="ECO:0000313" key="1">
    <source>
        <dbReference type="EMBL" id="MDQ0465510.1"/>
    </source>
</evidence>
<dbReference type="SUPFAM" id="SSF102588">
    <property type="entry name" value="LmbE-like"/>
    <property type="match status" value="1"/>
</dbReference>
<dbReference type="InterPro" id="IPR024078">
    <property type="entry name" value="LmbE-like_dom_sf"/>
</dbReference>
<gene>
    <name evidence="1" type="ORF">QO010_003299</name>
</gene>
<proteinExistence type="predicted"/>
<dbReference type="RefSeq" id="WP_307350901.1">
    <property type="nucleotide sequence ID" value="NZ_JAUSVS010000007.1"/>
</dbReference>